<dbReference type="OrthoDB" id="2476549at2"/>
<comment type="caution">
    <text evidence="3">The sequence shown here is derived from an EMBL/GenBank/DDBJ whole genome shotgun (WGS) entry which is preliminary data.</text>
</comment>
<feature type="transmembrane region" description="Helical" evidence="2">
    <location>
        <begin position="7"/>
        <end position="25"/>
    </location>
</feature>
<protein>
    <submittedName>
        <fullName evidence="3">Uncharacterized protein</fullName>
    </submittedName>
</protein>
<reference evidence="3 4" key="1">
    <citation type="submission" date="2018-10" db="EMBL/GenBank/DDBJ databases">
        <title>Cohnella sp. M2MS4P-1, whole genome shotgun sequence.</title>
        <authorList>
            <person name="Tuo L."/>
        </authorList>
    </citation>
    <scope>NUCLEOTIDE SEQUENCE [LARGE SCALE GENOMIC DNA]</scope>
    <source>
        <strain evidence="3 4">M2MS4P-1</strain>
    </source>
</reference>
<name>A0A494Y4K8_9BACL</name>
<dbReference type="EMBL" id="RBZM01000004">
    <property type="protein sequence ID" value="RKP55481.1"/>
    <property type="molecule type" value="Genomic_DNA"/>
</dbReference>
<keyword evidence="2" id="KW-1133">Transmembrane helix</keyword>
<evidence type="ECO:0000313" key="3">
    <source>
        <dbReference type="EMBL" id="RKP55481.1"/>
    </source>
</evidence>
<evidence type="ECO:0000256" key="1">
    <source>
        <dbReference type="SAM" id="MobiDB-lite"/>
    </source>
</evidence>
<dbReference type="AlphaFoldDB" id="A0A494Y4K8"/>
<evidence type="ECO:0000313" key="4">
    <source>
        <dbReference type="Proteomes" id="UP000282076"/>
    </source>
</evidence>
<proteinExistence type="predicted"/>
<gene>
    <name evidence="3" type="ORF">D7Z26_09865</name>
</gene>
<accession>A0A494Y4K8</accession>
<keyword evidence="2" id="KW-0812">Transmembrane</keyword>
<dbReference type="RefSeq" id="WP_120976268.1">
    <property type="nucleotide sequence ID" value="NZ_RBZM01000004.1"/>
</dbReference>
<keyword evidence="2" id="KW-0472">Membrane</keyword>
<keyword evidence="4" id="KW-1185">Reference proteome</keyword>
<feature type="region of interest" description="Disordered" evidence="1">
    <location>
        <begin position="63"/>
        <end position="87"/>
    </location>
</feature>
<dbReference type="Proteomes" id="UP000282076">
    <property type="component" value="Unassembled WGS sequence"/>
</dbReference>
<evidence type="ECO:0000256" key="2">
    <source>
        <dbReference type="SAM" id="Phobius"/>
    </source>
</evidence>
<feature type="transmembrane region" description="Helical" evidence="2">
    <location>
        <begin position="37"/>
        <end position="54"/>
    </location>
</feature>
<sequence>MVGSWRLNVGFGGFGAILTFMFSLSNNPIGTTLTRSLYAFLAFAALAFVLRIVLGQLMNPAAKVPISDPESVDDERGTKLDLTTPDEGESLSELMKEQWADGKGEPVKGFQPLQPKRVVSLDNPNPEEVVQAIRRLTDE</sequence>
<organism evidence="3 4">
    <name type="scientific">Cohnella endophytica</name>
    <dbReference type="NCBI Taxonomy" id="2419778"/>
    <lineage>
        <taxon>Bacteria</taxon>
        <taxon>Bacillati</taxon>
        <taxon>Bacillota</taxon>
        <taxon>Bacilli</taxon>
        <taxon>Bacillales</taxon>
        <taxon>Paenibacillaceae</taxon>
        <taxon>Cohnella</taxon>
    </lineage>
</organism>